<accession>A0A848RQS1</accession>
<proteinExistence type="predicted"/>
<sequence length="117" mass="13292">MSKPRSNLYDYDKKEPREVRGFTTAVHYGKQIKHMPGKKGYDPSKSPVTLDIVEIQRLIDRKAGTGKWCKPNKEVIDFRQIIGFFKDDSGIFALPTTRATIHYSKTGCHLVPAAPKE</sequence>
<reference evidence="2 5" key="2">
    <citation type="submission" date="2020-04" db="EMBL/GenBank/DDBJ databases">
        <title>Antimicrobial susceptibility and clonality of vaginal-derived multi-drug resistant Mobiluncus isolates in China.</title>
        <authorList>
            <person name="Zhang X."/>
        </authorList>
    </citation>
    <scope>NUCLEOTIDE SEQUENCE [LARGE SCALE GENOMIC DNA]</scope>
    <source>
        <strain evidence="2 5">7</strain>
    </source>
</reference>
<evidence type="ECO:0000313" key="5">
    <source>
        <dbReference type="Proteomes" id="UP000582487"/>
    </source>
</evidence>
<dbReference type="AlphaFoldDB" id="A0A848RQS1"/>
<dbReference type="RefSeq" id="WP_004016680.1">
    <property type="nucleotide sequence ID" value="NZ_CAMUNX010000008.1"/>
</dbReference>
<feature type="domain" description="Bacterial toxin 50" evidence="1">
    <location>
        <begin position="26"/>
        <end position="112"/>
    </location>
</feature>
<comment type="caution">
    <text evidence="2">The sequence shown here is derived from an EMBL/GenBank/DDBJ whole genome shotgun (WGS) entry which is preliminary data.</text>
</comment>
<dbReference type="GeneID" id="61168083"/>
<dbReference type="Proteomes" id="UP000255284">
    <property type="component" value="Unassembled WGS sequence"/>
</dbReference>
<dbReference type="EMBL" id="UGGQ01000006">
    <property type="protein sequence ID" value="STO17282.1"/>
    <property type="molecule type" value="Genomic_DNA"/>
</dbReference>
<evidence type="ECO:0000313" key="4">
    <source>
        <dbReference type="Proteomes" id="UP000255284"/>
    </source>
</evidence>
<reference evidence="3 4" key="1">
    <citation type="submission" date="2018-06" db="EMBL/GenBank/DDBJ databases">
        <authorList>
            <consortium name="Pathogen Informatics"/>
            <person name="Doyle S."/>
        </authorList>
    </citation>
    <scope>NUCLEOTIDE SEQUENCE [LARGE SCALE GENOMIC DNA]</scope>
    <source>
        <strain evidence="3 4">NCTC11819</strain>
    </source>
</reference>
<evidence type="ECO:0000313" key="2">
    <source>
        <dbReference type="EMBL" id="NMW92426.1"/>
    </source>
</evidence>
<evidence type="ECO:0000313" key="3">
    <source>
        <dbReference type="EMBL" id="STO17282.1"/>
    </source>
</evidence>
<evidence type="ECO:0000259" key="1">
    <source>
        <dbReference type="Pfam" id="PF15542"/>
    </source>
</evidence>
<dbReference type="Proteomes" id="UP000582487">
    <property type="component" value="Unassembled WGS sequence"/>
</dbReference>
<protein>
    <submittedName>
        <fullName evidence="2">Transposase</fullName>
    </submittedName>
</protein>
<dbReference type="InterPro" id="IPR029100">
    <property type="entry name" value="Ntox50"/>
</dbReference>
<organism evidence="2 5">
    <name type="scientific">Mobiluncus mulieris</name>
    <dbReference type="NCBI Taxonomy" id="2052"/>
    <lineage>
        <taxon>Bacteria</taxon>
        <taxon>Bacillati</taxon>
        <taxon>Actinomycetota</taxon>
        <taxon>Actinomycetes</taxon>
        <taxon>Actinomycetales</taxon>
        <taxon>Actinomycetaceae</taxon>
        <taxon>Mobiluncus</taxon>
    </lineage>
</organism>
<dbReference type="Pfam" id="PF15542">
    <property type="entry name" value="Ntox50"/>
    <property type="match status" value="1"/>
</dbReference>
<dbReference type="EMBL" id="JABCUV010000001">
    <property type="protein sequence ID" value="NMW92426.1"/>
    <property type="molecule type" value="Genomic_DNA"/>
</dbReference>
<gene>
    <name evidence="2" type="ORF">HHJ74_01680</name>
    <name evidence="3" type="ORF">NCTC11819_01867</name>
</gene>
<name>A0A848RQS1_9ACTO</name>